<dbReference type="SUPFAM" id="SSF53335">
    <property type="entry name" value="S-adenosyl-L-methionine-dependent methyltransferases"/>
    <property type="match status" value="1"/>
</dbReference>
<protein>
    <submittedName>
        <fullName evidence="2">Methyltransferase domain-containing protein</fullName>
    </submittedName>
</protein>
<evidence type="ECO:0000259" key="1">
    <source>
        <dbReference type="Pfam" id="PF13649"/>
    </source>
</evidence>
<proteinExistence type="predicted"/>
<dbReference type="PANTHER" id="PTHR44068">
    <property type="entry name" value="ZGC:194242"/>
    <property type="match status" value="1"/>
</dbReference>
<feature type="domain" description="Methyltransferase" evidence="1">
    <location>
        <begin position="42"/>
        <end position="136"/>
    </location>
</feature>
<keyword evidence="3" id="KW-1185">Reference proteome</keyword>
<evidence type="ECO:0000313" key="2">
    <source>
        <dbReference type="EMBL" id="SHN45182.1"/>
    </source>
</evidence>
<dbReference type="Gene3D" id="3.40.50.150">
    <property type="entry name" value="Vaccinia Virus protein VP39"/>
    <property type="match status" value="1"/>
</dbReference>
<dbReference type="EMBL" id="FRCS01000011">
    <property type="protein sequence ID" value="SHN45182.1"/>
    <property type="molecule type" value="Genomic_DNA"/>
</dbReference>
<dbReference type="GO" id="GO:0008168">
    <property type="term" value="F:methyltransferase activity"/>
    <property type="evidence" value="ECO:0007669"/>
    <property type="project" value="UniProtKB-KW"/>
</dbReference>
<dbReference type="STRING" id="134849.SAMN05443668_111179"/>
<reference evidence="2 3" key="1">
    <citation type="submission" date="2016-11" db="EMBL/GenBank/DDBJ databases">
        <authorList>
            <person name="Jaros S."/>
            <person name="Januszkiewicz K."/>
            <person name="Wedrychowicz H."/>
        </authorList>
    </citation>
    <scope>NUCLEOTIDE SEQUENCE [LARGE SCALE GENOMIC DNA]</scope>
    <source>
        <strain evidence="2 3">DSM 46144</strain>
    </source>
</reference>
<dbReference type="InterPro" id="IPR029063">
    <property type="entry name" value="SAM-dependent_MTases_sf"/>
</dbReference>
<dbReference type="OrthoDB" id="448116at2"/>
<gene>
    <name evidence="2" type="ORF">SAMN05443668_111179</name>
</gene>
<dbReference type="AlphaFoldDB" id="A0A1M7RG96"/>
<sequence length="246" mass="26484">MTDLTDVFWRAHEGLPREAPGSEATTRLLLRLAGDLPDDPRVLDVGCGTGPASILLAQLTGGHVTAVDLHEPFLAVLRERARAAGVADRVETVAASMDDLTVADGSVDLLWAEGSAYIIGFDKALETWRPLLSPRGVVVLTEAEWLTPDPAAGARAFWDPGYPAMRTTAGNVAAVQQAGWNVLATYVLPDSDWDAYYEPLARRIEQLRGEGVPEDLLAQVGSEIAVRAAHGGDYSYTAYVLKPRIH</sequence>
<dbReference type="GO" id="GO:0032259">
    <property type="term" value="P:methylation"/>
    <property type="evidence" value="ECO:0007669"/>
    <property type="project" value="UniProtKB-KW"/>
</dbReference>
<keyword evidence="2" id="KW-0808">Transferase</keyword>
<dbReference type="InterPro" id="IPR050447">
    <property type="entry name" value="Erg6_SMT_methyltransf"/>
</dbReference>
<name>A0A1M7RG96_9ACTN</name>
<organism evidence="2 3">
    <name type="scientific">Cryptosporangium aurantiacum</name>
    <dbReference type="NCBI Taxonomy" id="134849"/>
    <lineage>
        <taxon>Bacteria</taxon>
        <taxon>Bacillati</taxon>
        <taxon>Actinomycetota</taxon>
        <taxon>Actinomycetes</taxon>
        <taxon>Cryptosporangiales</taxon>
        <taxon>Cryptosporangiaceae</taxon>
        <taxon>Cryptosporangium</taxon>
    </lineage>
</organism>
<dbReference type="Pfam" id="PF13649">
    <property type="entry name" value="Methyltransf_25"/>
    <property type="match status" value="1"/>
</dbReference>
<dbReference type="RefSeq" id="WP_073261880.1">
    <property type="nucleotide sequence ID" value="NZ_FRCS01000011.1"/>
</dbReference>
<evidence type="ECO:0000313" key="3">
    <source>
        <dbReference type="Proteomes" id="UP000184440"/>
    </source>
</evidence>
<keyword evidence="2" id="KW-0489">Methyltransferase</keyword>
<dbReference type="InterPro" id="IPR041698">
    <property type="entry name" value="Methyltransf_25"/>
</dbReference>
<accession>A0A1M7RG96</accession>
<dbReference type="CDD" id="cd02440">
    <property type="entry name" value="AdoMet_MTases"/>
    <property type="match status" value="1"/>
</dbReference>
<dbReference type="Proteomes" id="UP000184440">
    <property type="component" value="Unassembled WGS sequence"/>
</dbReference>
<dbReference type="PANTHER" id="PTHR44068:SF11">
    <property type="entry name" value="GERANYL DIPHOSPHATE 2-C-METHYLTRANSFERASE"/>
    <property type="match status" value="1"/>
</dbReference>